<dbReference type="InterPro" id="IPR017946">
    <property type="entry name" value="PLC-like_Pdiesterase_TIM-brl"/>
</dbReference>
<accession>A0ABU5ZHA6</accession>
<evidence type="ECO:0000259" key="1">
    <source>
        <dbReference type="PROSITE" id="PS51704"/>
    </source>
</evidence>
<dbReference type="RefSeq" id="WP_371753719.1">
    <property type="nucleotide sequence ID" value="NZ_JAYJLD010000009.1"/>
</dbReference>
<dbReference type="Proteomes" id="UP001310386">
    <property type="component" value="Unassembled WGS sequence"/>
</dbReference>
<name>A0ABU5ZHA6_9BACL</name>
<dbReference type="PANTHER" id="PTHR46211:SF1">
    <property type="entry name" value="GLYCEROPHOSPHODIESTER PHOSPHODIESTERASE, CYTOPLASMIC"/>
    <property type="match status" value="1"/>
</dbReference>
<organism evidence="2 3">
    <name type="scientific">Ferviditalea candida</name>
    <dbReference type="NCBI Taxonomy" id="3108399"/>
    <lineage>
        <taxon>Bacteria</taxon>
        <taxon>Bacillati</taxon>
        <taxon>Bacillota</taxon>
        <taxon>Bacilli</taxon>
        <taxon>Bacillales</taxon>
        <taxon>Paenibacillaceae</taxon>
        <taxon>Ferviditalea</taxon>
    </lineage>
</organism>
<evidence type="ECO:0000313" key="3">
    <source>
        <dbReference type="Proteomes" id="UP001310386"/>
    </source>
</evidence>
<dbReference type="PROSITE" id="PS51704">
    <property type="entry name" value="GP_PDE"/>
    <property type="match status" value="1"/>
</dbReference>
<sequence length="250" mass="27933">MQPLIIAHRGASGEAPENTLSAFRVAIVQHADGIELDVQMTKDGRIVVIHDETLDRTTDSSGLVAGMTYEQIRRADAGHGFKAYAGERVPLLSEVLELLAPTRMLLNIELKNGIIPYPEMEEGVIRLVRQYAMERRVILSSFNHYSLVKLAELAPDLERAVLYAAGLFEPWDYALRLGANAIHPLHYSAVPEIVQGAHRAGLKIRPYTVDREEDIRRMIANEVDAVITNYPLRMKRILEDGDGKTGGQRK</sequence>
<comment type="caution">
    <text evidence="2">The sequence shown here is derived from an EMBL/GenBank/DDBJ whole genome shotgun (WGS) entry which is preliminary data.</text>
</comment>
<keyword evidence="3" id="KW-1185">Reference proteome</keyword>
<dbReference type="Pfam" id="PF03009">
    <property type="entry name" value="GDPD"/>
    <property type="match status" value="1"/>
</dbReference>
<dbReference type="SUPFAM" id="SSF51695">
    <property type="entry name" value="PLC-like phosphodiesterases"/>
    <property type="match status" value="1"/>
</dbReference>
<dbReference type="InterPro" id="IPR030395">
    <property type="entry name" value="GP_PDE_dom"/>
</dbReference>
<dbReference type="CDD" id="cd08563">
    <property type="entry name" value="GDPD_TtGDE_like"/>
    <property type="match status" value="1"/>
</dbReference>
<dbReference type="EMBL" id="JAYJLD010000009">
    <property type="protein sequence ID" value="MEB3101598.1"/>
    <property type="molecule type" value="Genomic_DNA"/>
</dbReference>
<reference evidence="2" key="1">
    <citation type="submission" date="2023-12" db="EMBL/GenBank/DDBJ databases">
        <title>Fervidustalea candida gen. nov., sp. nov., a novel member of the family Paenibacillaceae isolated from a geothermal area.</title>
        <authorList>
            <person name="Li W.-J."/>
            <person name="Jiao J.-Y."/>
            <person name="Chen Y."/>
        </authorList>
    </citation>
    <scope>NUCLEOTIDE SEQUENCE</scope>
    <source>
        <strain evidence="2">SYSU GA230002</strain>
    </source>
</reference>
<protein>
    <submittedName>
        <fullName evidence="2">Glycerophosphodiester phosphodiesterase</fullName>
    </submittedName>
</protein>
<dbReference type="PANTHER" id="PTHR46211">
    <property type="entry name" value="GLYCEROPHOSPHORYL DIESTER PHOSPHODIESTERASE"/>
    <property type="match status" value="1"/>
</dbReference>
<gene>
    <name evidence="2" type="ORF">VF724_07975</name>
</gene>
<feature type="domain" description="GP-PDE" evidence="1">
    <location>
        <begin position="3"/>
        <end position="238"/>
    </location>
</feature>
<proteinExistence type="predicted"/>
<dbReference type="Gene3D" id="3.20.20.190">
    <property type="entry name" value="Phosphatidylinositol (PI) phosphodiesterase"/>
    <property type="match status" value="1"/>
</dbReference>
<evidence type="ECO:0000313" key="2">
    <source>
        <dbReference type="EMBL" id="MEB3101598.1"/>
    </source>
</evidence>